<feature type="transmembrane region" description="Helical" evidence="1">
    <location>
        <begin position="55"/>
        <end position="75"/>
    </location>
</feature>
<keyword evidence="3" id="KW-1185">Reference proteome</keyword>
<dbReference type="AlphaFoldDB" id="A0A1A7BFY2"/>
<dbReference type="RefSeq" id="WP_068865109.1">
    <property type="nucleotide sequence ID" value="NZ_LZYB01000006.1"/>
</dbReference>
<evidence type="ECO:0000313" key="2">
    <source>
        <dbReference type="EMBL" id="OBV10317.1"/>
    </source>
</evidence>
<protein>
    <submittedName>
        <fullName evidence="2">Uncharacterized protein</fullName>
    </submittedName>
</protein>
<organism evidence="2 3">
    <name type="scientific">Erythrobacter dokdonensis DSW-74</name>
    <dbReference type="NCBI Taxonomy" id="1300349"/>
    <lineage>
        <taxon>Bacteria</taxon>
        <taxon>Pseudomonadati</taxon>
        <taxon>Pseudomonadota</taxon>
        <taxon>Alphaproteobacteria</taxon>
        <taxon>Sphingomonadales</taxon>
        <taxon>Erythrobacteraceae</taxon>
        <taxon>Erythrobacter/Porphyrobacter group</taxon>
        <taxon>Erythrobacter</taxon>
    </lineage>
</organism>
<accession>A0A1A7BFY2</accession>
<keyword evidence="1" id="KW-0812">Transmembrane</keyword>
<sequence length="106" mass="12474">MRDEDKPFVLYRAGRWSFRIVPRNGEGWRIMAVWIALSTVPTGLFIWFATRHPEGPVHFAGLGVYLLTLLIWIIASVRWMKARAVEVDVSDPLALKREQDRQRRRR</sequence>
<name>A0A1A7BFY2_9SPHN</name>
<feature type="transmembrane region" description="Helical" evidence="1">
    <location>
        <begin position="28"/>
        <end position="49"/>
    </location>
</feature>
<dbReference type="STRING" id="1300349.I603_2279"/>
<keyword evidence="1" id="KW-0472">Membrane</keyword>
<evidence type="ECO:0000256" key="1">
    <source>
        <dbReference type="SAM" id="Phobius"/>
    </source>
</evidence>
<dbReference type="EMBL" id="LZYB01000006">
    <property type="protein sequence ID" value="OBV10317.1"/>
    <property type="molecule type" value="Genomic_DNA"/>
</dbReference>
<dbReference type="Proteomes" id="UP000092484">
    <property type="component" value="Unassembled WGS sequence"/>
</dbReference>
<evidence type="ECO:0000313" key="3">
    <source>
        <dbReference type="Proteomes" id="UP000092484"/>
    </source>
</evidence>
<gene>
    <name evidence="2" type="ORF">I603_2279</name>
</gene>
<proteinExistence type="predicted"/>
<reference evidence="2 3" key="1">
    <citation type="submission" date="2016-06" db="EMBL/GenBank/DDBJ databases">
        <title>Genome sequence of Porphyrobacter dokdonensis DSW-74.</title>
        <authorList>
            <person name="Kim J.F."/>
            <person name="Song J.Y."/>
        </authorList>
    </citation>
    <scope>NUCLEOTIDE SEQUENCE [LARGE SCALE GENOMIC DNA]</scope>
    <source>
        <strain evidence="2 3">DSW-74</strain>
    </source>
</reference>
<keyword evidence="1" id="KW-1133">Transmembrane helix</keyword>
<comment type="caution">
    <text evidence="2">The sequence shown here is derived from an EMBL/GenBank/DDBJ whole genome shotgun (WGS) entry which is preliminary data.</text>
</comment>